<accession>A0AAW3CAT9</accession>
<reference evidence="1 2" key="1">
    <citation type="submission" date="2024-02" db="EMBL/GenBank/DDBJ databases">
        <title>FIRST GENOME SEQUENCES OF Leishmania (Viannia) shawi, Leishmania (Viannia) lindenbergi AND Leishmania (Viannia) utingensis.</title>
        <authorList>
            <person name="Resadore F."/>
            <person name="Custodio M.G.F."/>
            <person name="Boite M.C."/>
            <person name="Cupolillo E."/>
            <person name="Ferreira G.E.M."/>
        </authorList>
    </citation>
    <scope>NUCLEOTIDE SEQUENCE [LARGE SCALE GENOMIC DNA]</scope>
    <source>
        <strain evidence="1 2">MDAS/BR/1979/M5533</strain>
    </source>
</reference>
<sequence>MDDDDIKDKDDEASLLKDHSVSVSSFSDVSEAYFNTTGTADLCCRDEAFARYVLNALVSVGLAMEEVDPAIARNTYVLANVRAAAGAGGVRWGEPCKALAATAWLSFLQSVRIYAPHSSQVRIRATSDRDINPLFIFLRQFCRSVSVVRQGVHDTHGTECFWCECSPSHVVTLFKA</sequence>
<dbReference type="Proteomes" id="UP001501274">
    <property type="component" value="Unassembled WGS sequence"/>
</dbReference>
<evidence type="ECO:0000313" key="1">
    <source>
        <dbReference type="EMBL" id="KAL0531296.1"/>
    </source>
</evidence>
<dbReference type="EMBL" id="JBAMZN010000001">
    <property type="protein sequence ID" value="KAL0531296.1"/>
    <property type="molecule type" value="Genomic_DNA"/>
</dbReference>
<keyword evidence="2" id="KW-1185">Reference proteome</keyword>
<evidence type="ECO:0000313" key="2">
    <source>
        <dbReference type="Proteomes" id="UP001501274"/>
    </source>
</evidence>
<comment type="caution">
    <text evidence="1">The sequence shown here is derived from an EMBL/GenBank/DDBJ whole genome shotgun (WGS) entry which is preliminary data.</text>
</comment>
<protein>
    <submittedName>
        <fullName evidence="1">Uncharacterized protein</fullName>
    </submittedName>
</protein>
<gene>
    <name evidence="1" type="ORF">Q4I28_000250</name>
</gene>
<dbReference type="AlphaFoldDB" id="A0AAW3CAT9"/>
<organism evidence="1 2">
    <name type="scientific">Leishmania naiffi</name>
    <dbReference type="NCBI Taxonomy" id="5678"/>
    <lineage>
        <taxon>Eukaryota</taxon>
        <taxon>Discoba</taxon>
        <taxon>Euglenozoa</taxon>
        <taxon>Kinetoplastea</taxon>
        <taxon>Metakinetoplastina</taxon>
        <taxon>Trypanosomatida</taxon>
        <taxon>Trypanosomatidae</taxon>
        <taxon>Leishmaniinae</taxon>
        <taxon>Leishmania</taxon>
        <taxon>Leishmania naiffi species complex</taxon>
    </lineage>
</organism>
<proteinExistence type="predicted"/>
<name>A0AAW3CAT9_9TRYP</name>